<evidence type="ECO:0000256" key="1">
    <source>
        <dbReference type="ARBA" id="ARBA00004141"/>
    </source>
</evidence>
<feature type="transmembrane region" description="Helical" evidence="5">
    <location>
        <begin position="99"/>
        <end position="121"/>
    </location>
</feature>
<feature type="transmembrane region" description="Helical" evidence="5">
    <location>
        <begin position="133"/>
        <end position="153"/>
    </location>
</feature>
<feature type="transmembrane region" description="Helical" evidence="5">
    <location>
        <begin position="350"/>
        <end position="368"/>
    </location>
</feature>
<dbReference type="Proteomes" id="UP000663836">
    <property type="component" value="Unassembled WGS sequence"/>
</dbReference>
<dbReference type="EMBL" id="CAJOBD010000226">
    <property type="protein sequence ID" value="CAF3618615.1"/>
    <property type="molecule type" value="Genomic_DNA"/>
</dbReference>
<feature type="transmembrane region" description="Helical" evidence="5">
    <location>
        <begin position="374"/>
        <end position="396"/>
    </location>
</feature>
<keyword evidence="4 5" id="KW-0472">Membrane</keyword>
<feature type="transmembrane region" description="Helical" evidence="5">
    <location>
        <begin position="265"/>
        <end position="283"/>
    </location>
</feature>
<evidence type="ECO:0000256" key="5">
    <source>
        <dbReference type="SAM" id="Phobius"/>
    </source>
</evidence>
<evidence type="ECO:0000256" key="2">
    <source>
        <dbReference type="ARBA" id="ARBA00022692"/>
    </source>
</evidence>
<comment type="subcellular location">
    <subcellularLocation>
        <location evidence="1">Membrane</location>
        <topology evidence="1">Multi-pass membrane protein</topology>
    </subcellularLocation>
</comment>
<reference evidence="7" key="1">
    <citation type="submission" date="2021-02" db="EMBL/GenBank/DDBJ databases">
        <authorList>
            <person name="Nowell W R."/>
        </authorList>
    </citation>
    <scope>NUCLEOTIDE SEQUENCE</scope>
</reference>
<dbReference type="SUPFAM" id="SSF103481">
    <property type="entry name" value="Multidrug resistance efflux transporter EmrE"/>
    <property type="match status" value="1"/>
</dbReference>
<feature type="transmembrane region" description="Helical" evidence="5">
    <location>
        <begin position="66"/>
        <end position="87"/>
    </location>
</feature>
<dbReference type="InterPro" id="IPR050186">
    <property type="entry name" value="TPT_transporter"/>
</dbReference>
<dbReference type="GO" id="GO:0016020">
    <property type="term" value="C:membrane"/>
    <property type="evidence" value="ECO:0007669"/>
    <property type="project" value="UniProtKB-SubCell"/>
</dbReference>
<keyword evidence="2 5" id="KW-0812">Transmembrane</keyword>
<dbReference type="AlphaFoldDB" id="A0A818P8Q8"/>
<dbReference type="InterPro" id="IPR037185">
    <property type="entry name" value="EmrE-like"/>
</dbReference>
<feature type="transmembrane region" description="Helical" evidence="5">
    <location>
        <begin position="326"/>
        <end position="343"/>
    </location>
</feature>
<feature type="transmembrane region" description="Helical" evidence="5">
    <location>
        <begin position="232"/>
        <end position="253"/>
    </location>
</feature>
<feature type="transmembrane region" description="Helical" evidence="5">
    <location>
        <begin position="12"/>
        <end position="37"/>
    </location>
</feature>
<protein>
    <recommendedName>
        <fullName evidence="6">Sugar phosphate transporter domain-containing protein</fullName>
    </recommendedName>
</protein>
<dbReference type="PANTHER" id="PTHR11132">
    <property type="entry name" value="SOLUTE CARRIER FAMILY 35"/>
    <property type="match status" value="1"/>
</dbReference>
<feature type="transmembrane region" description="Helical" evidence="5">
    <location>
        <begin position="295"/>
        <end position="314"/>
    </location>
</feature>
<proteinExistence type="predicted"/>
<accession>A0A818P8Q8</accession>
<feature type="domain" description="Sugar phosphate transporter" evidence="6">
    <location>
        <begin position="238"/>
        <end position="513"/>
    </location>
</feature>
<feature type="transmembrane region" description="Helical" evidence="5">
    <location>
        <begin position="496"/>
        <end position="515"/>
    </location>
</feature>
<keyword evidence="3 5" id="KW-1133">Transmembrane helix</keyword>
<name>A0A818P8Q8_9BILA</name>
<dbReference type="InterPro" id="IPR004853">
    <property type="entry name" value="Sugar_P_trans_dom"/>
</dbReference>
<dbReference type="Gene3D" id="1.10.3730.20">
    <property type="match status" value="1"/>
</dbReference>
<evidence type="ECO:0000256" key="4">
    <source>
        <dbReference type="ARBA" id="ARBA00023136"/>
    </source>
</evidence>
<comment type="caution">
    <text evidence="7">The sequence shown here is derived from an EMBL/GenBank/DDBJ whole genome shotgun (WGS) entry which is preliminary data.</text>
</comment>
<evidence type="ECO:0000259" key="6">
    <source>
        <dbReference type="Pfam" id="PF03151"/>
    </source>
</evidence>
<feature type="transmembrane region" description="Helical" evidence="5">
    <location>
        <begin position="439"/>
        <end position="463"/>
    </location>
</feature>
<organism evidence="7 8">
    <name type="scientific">Rotaria sordida</name>
    <dbReference type="NCBI Taxonomy" id="392033"/>
    <lineage>
        <taxon>Eukaryota</taxon>
        <taxon>Metazoa</taxon>
        <taxon>Spiralia</taxon>
        <taxon>Gnathifera</taxon>
        <taxon>Rotifera</taxon>
        <taxon>Eurotatoria</taxon>
        <taxon>Bdelloidea</taxon>
        <taxon>Philodinida</taxon>
        <taxon>Philodinidae</taxon>
        <taxon>Rotaria</taxon>
    </lineage>
</organism>
<gene>
    <name evidence="7" type="ORF">JBS370_LOCUS4662</name>
</gene>
<evidence type="ECO:0000313" key="8">
    <source>
        <dbReference type="Proteomes" id="UP000663836"/>
    </source>
</evidence>
<feature type="transmembrane region" description="Helical" evidence="5">
    <location>
        <begin position="470"/>
        <end position="490"/>
    </location>
</feature>
<evidence type="ECO:0000256" key="3">
    <source>
        <dbReference type="ARBA" id="ARBA00022989"/>
    </source>
</evidence>
<feature type="transmembrane region" description="Helical" evidence="5">
    <location>
        <begin position="408"/>
        <end position="427"/>
    </location>
</feature>
<evidence type="ECO:0000313" key="7">
    <source>
        <dbReference type="EMBL" id="CAF3618615.1"/>
    </source>
</evidence>
<dbReference type="Pfam" id="PF03151">
    <property type="entry name" value="TPT"/>
    <property type="match status" value="1"/>
</dbReference>
<sequence>MPLTRPNITIILAYIVIGLTLSAIIFVVLSISTTHWIHTIRMRAGFWKLCHLQPLTCFHSIVRSPAALSLTGLFLIVIGLISTFIFDIIDYRVPPSVRFISLLSSFSLGLGTFFFVMSYVAFSRITAHFCYSYYLMIVGQLLSMGAVIVASYLEGRRNALASTSIHIRFMSGSYALLKDQTVDNKDLSIDMSTKLSNKLSSSSILIRSDSSSSSSINESGQQAGNKRVVKSCFWSTFIFSINFVSSILVINLAKWIYVKHHFPNLTLTTLNFFVTFFLLIGCMQAKIFTYVKLPIFNMIPVSICFGGFIAFSNLSLQYNTVGTYQLIKLQVTPAVMIISWLFFKAEYSLPIVMSFIPVFVGTLVSTYYDLQFNIFGLFCAATSVVFTAMYQILVEYYQKAYNCDSLQLLFYQAPLSGLLLLFFVPFFEPISDLDKFMTYDIIFLVLLCGIVAFFVNFSIFWVIGNLSAVAYNMIGHSKTLLIIFIGSFIFHEPLNIRQIFGLCFTMFGVFLYSYFKYIRKANK</sequence>